<dbReference type="Pfam" id="PF13692">
    <property type="entry name" value="Glyco_trans_1_4"/>
    <property type="match status" value="1"/>
</dbReference>
<protein>
    <recommendedName>
        <fullName evidence="3">Glycosyl transferase family 1</fullName>
    </recommendedName>
</protein>
<organism evidence="1 2">
    <name type="scientific">Actinomycetospora straminea</name>
    <dbReference type="NCBI Taxonomy" id="663607"/>
    <lineage>
        <taxon>Bacteria</taxon>
        <taxon>Bacillati</taxon>
        <taxon>Actinomycetota</taxon>
        <taxon>Actinomycetes</taxon>
        <taxon>Pseudonocardiales</taxon>
        <taxon>Pseudonocardiaceae</taxon>
        <taxon>Actinomycetospora</taxon>
    </lineage>
</organism>
<evidence type="ECO:0008006" key="3">
    <source>
        <dbReference type="Google" id="ProtNLM"/>
    </source>
</evidence>
<accession>A0ABP9DZ11</accession>
<dbReference type="Proteomes" id="UP001500457">
    <property type="component" value="Unassembled WGS sequence"/>
</dbReference>
<dbReference type="PROSITE" id="PS51257">
    <property type="entry name" value="PROKAR_LIPOPROTEIN"/>
    <property type="match status" value="1"/>
</dbReference>
<comment type="caution">
    <text evidence="1">The sequence shown here is derived from an EMBL/GenBank/DDBJ whole genome shotgun (WGS) entry which is preliminary data.</text>
</comment>
<evidence type="ECO:0000313" key="2">
    <source>
        <dbReference type="Proteomes" id="UP001500457"/>
    </source>
</evidence>
<dbReference type="SUPFAM" id="SSF53756">
    <property type="entry name" value="UDP-Glycosyltransferase/glycogen phosphorylase"/>
    <property type="match status" value="1"/>
</dbReference>
<dbReference type="PANTHER" id="PTHR12526:SF635">
    <property type="entry name" value="GLYCOSYL TRANSFERASE GROUP 1"/>
    <property type="match status" value="1"/>
</dbReference>
<keyword evidence="2" id="KW-1185">Reference proteome</keyword>
<evidence type="ECO:0000313" key="1">
    <source>
        <dbReference type="EMBL" id="GAA4864412.1"/>
    </source>
</evidence>
<dbReference type="RefSeq" id="WP_274229654.1">
    <property type="nucleotide sequence ID" value="NZ_BAABHQ010000002.1"/>
</dbReference>
<sequence length="194" mass="21086">MRLIRSVRYDGAHTLLFTTPLVAGCGRLVSGQRFDVLLEAIAKRPTTEALLIGSGSAEGELRRAAREFGIADRVHFTGEVSDVPGLLPAADILASPSPEETYGLAIIELLAFGLPVVYAPCPALEERADAFGPCARKTEHSVECFVEAVDGVLAIRKFLAAPARAPWPIVDVCEIQRIVSEIERLYSPDEEWSR</sequence>
<dbReference type="Gene3D" id="3.40.50.2000">
    <property type="entry name" value="Glycogen Phosphorylase B"/>
    <property type="match status" value="1"/>
</dbReference>
<reference evidence="2" key="1">
    <citation type="journal article" date="2019" name="Int. J. Syst. Evol. Microbiol.">
        <title>The Global Catalogue of Microorganisms (GCM) 10K type strain sequencing project: providing services to taxonomists for standard genome sequencing and annotation.</title>
        <authorList>
            <consortium name="The Broad Institute Genomics Platform"/>
            <consortium name="The Broad Institute Genome Sequencing Center for Infectious Disease"/>
            <person name="Wu L."/>
            <person name="Ma J."/>
        </authorList>
    </citation>
    <scope>NUCLEOTIDE SEQUENCE [LARGE SCALE GENOMIC DNA]</scope>
    <source>
        <strain evidence="2">JCM 17983</strain>
    </source>
</reference>
<dbReference type="PANTHER" id="PTHR12526">
    <property type="entry name" value="GLYCOSYLTRANSFERASE"/>
    <property type="match status" value="1"/>
</dbReference>
<gene>
    <name evidence="1" type="ORF">GCM10023203_10370</name>
</gene>
<name>A0ABP9DZ11_9PSEU</name>
<dbReference type="EMBL" id="BAABHQ010000002">
    <property type="protein sequence ID" value="GAA4864412.1"/>
    <property type="molecule type" value="Genomic_DNA"/>
</dbReference>
<proteinExistence type="predicted"/>